<dbReference type="EMBL" id="JAEUBG010004516">
    <property type="protein sequence ID" value="KAH3681248.1"/>
    <property type="molecule type" value="Genomic_DNA"/>
</dbReference>
<protein>
    <submittedName>
        <fullName evidence="2">Uncharacterized protein</fullName>
    </submittedName>
</protein>
<feature type="region of interest" description="Disordered" evidence="1">
    <location>
        <begin position="150"/>
        <end position="204"/>
    </location>
</feature>
<reference evidence="2" key="2">
    <citation type="submission" date="2021-01" db="EMBL/GenBank/DDBJ databases">
        <authorList>
            <person name="Schikora-Tamarit M.A."/>
        </authorList>
    </citation>
    <scope>NUCLEOTIDE SEQUENCE</scope>
    <source>
        <strain evidence="2">CBS2887</strain>
    </source>
</reference>
<feature type="non-terminal residue" evidence="2">
    <location>
        <position position="340"/>
    </location>
</feature>
<feature type="compositionally biased region" description="Polar residues" evidence="1">
    <location>
        <begin position="185"/>
        <end position="195"/>
    </location>
</feature>
<evidence type="ECO:0000256" key="1">
    <source>
        <dbReference type="SAM" id="MobiDB-lite"/>
    </source>
</evidence>
<name>A0A9P8PZK4_WICPI</name>
<sequence length="340" mass="38450">MSVASESPNMFDDPFHHENLHNLKSYHERFDTFLEQFTDYFQFDKFLSTIETSLCSSKPRIISPNVNSIRILLTLSTIDPINRGNHINKEISYFTSTAPIRIRANNIINTLCDISKKNDSDEWNKDDLEIIRKNLTDAISFLETKSKPATRATKKRAATKRSYTELMSPNDSFGDNDSKEVSSEPEGSSTSNNKQKASDGGLSPRKRAMCQQFVDIEDALDIDSTLDLDGNGATADLGGVEEGKVGILGSLPMEDLLAGDKIWTMIEFALSCSNSSDLMKLQFWQIWEGALTNILHILEVEFEEYKEKKKKKNSTSFKETALFSFISANIQYGWESRFVK</sequence>
<keyword evidence="3" id="KW-1185">Reference proteome</keyword>
<evidence type="ECO:0000313" key="2">
    <source>
        <dbReference type="EMBL" id="KAH3681248.1"/>
    </source>
</evidence>
<dbReference type="OrthoDB" id="3980727at2759"/>
<feature type="compositionally biased region" description="Polar residues" evidence="1">
    <location>
        <begin position="165"/>
        <end position="175"/>
    </location>
</feature>
<dbReference type="AlphaFoldDB" id="A0A9P8PZK4"/>
<accession>A0A9P8PZK4</accession>
<proteinExistence type="predicted"/>
<gene>
    <name evidence="2" type="ORF">WICPIJ_007794</name>
</gene>
<reference evidence="2" key="1">
    <citation type="journal article" date="2021" name="Open Biol.">
        <title>Shared evolutionary footprints suggest mitochondrial oxidative damage underlies multiple complex I losses in fungi.</title>
        <authorList>
            <person name="Schikora-Tamarit M.A."/>
            <person name="Marcet-Houben M."/>
            <person name="Nosek J."/>
            <person name="Gabaldon T."/>
        </authorList>
    </citation>
    <scope>NUCLEOTIDE SEQUENCE</scope>
    <source>
        <strain evidence="2">CBS2887</strain>
    </source>
</reference>
<evidence type="ECO:0000313" key="3">
    <source>
        <dbReference type="Proteomes" id="UP000774326"/>
    </source>
</evidence>
<organism evidence="2 3">
    <name type="scientific">Wickerhamomyces pijperi</name>
    <name type="common">Yeast</name>
    <name type="synonym">Pichia pijperi</name>
    <dbReference type="NCBI Taxonomy" id="599730"/>
    <lineage>
        <taxon>Eukaryota</taxon>
        <taxon>Fungi</taxon>
        <taxon>Dikarya</taxon>
        <taxon>Ascomycota</taxon>
        <taxon>Saccharomycotina</taxon>
        <taxon>Saccharomycetes</taxon>
        <taxon>Phaffomycetales</taxon>
        <taxon>Wickerhamomycetaceae</taxon>
        <taxon>Wickerhamomyces</taxon>
    </lineage>
</organism>
<dbReference type="Proteomes" id="UP000774326">
    <property type="component" value="Unassembled WGS sequence"/>
</dbReference>
<comment type="caution">
    <text evidence="2">The sequence shown here is derived from an EMBL/GenBank/DDBJ whole genome shotgun (WGS) entry which is preliminary data.</text>
</comment>